<dbReference type="PANTHER" id="PTHR21240">
    <property type="entry name" value="2-AMINO-3-CARBOXYLMUCONATE-6-SEMIALDEHYDE DECARBOXYLASE"/>
    <property type="match status" value="1"/>
</dbReference>
<gene>
    <name evidence="5" type="ORF">DFH08DRAFT_678415</name>
</gene>
<organism evidence="5 6">
    <name type="scientific">Mycena albidolilacea</name>
    <dbReference type="NCBI Taxonomy" id="1033008"/>
    <lineage>
        <taxon>Eukaryota</taxon>
        <taxon>Fungi</taxon>
        <taxon>Dikarya</taxon>
        <taxon>Basidiomycota</taxon>
        <taxon>Agaricomycotina</taxon>
        <taxon>Agaricomycetes</taxon>
        <taxon>Agaricomycetidae</taxon>
        <taxon>Agaricales</taxon>
        <taxon>Marasmiineae</taxon>
        <taxon>Mycenaceae</taxon>
        <taxon>Mycena</taxon>
    </lineage>
</organism>
<dbReference type="EMBL" id="JARIHO010000002">
    <property type="protein sequence ID" value="KAJ7366910.1"/>
    <property type="molecule type" value="Genomic_DNA"/>
</dbReference>
<evidence type="ECO:0000256" key="3">
    <source>
        <dbReference type="RuleBase" id="RU366045"/>
    </source>
</evidence>
<comment type="similarity">
    <text evidence="3">Belongs to the metallo-dependent hydrolases superfamily.</text>
</comment>
<accession>A0AAD7ASV3</accession>
<comment type="caution">
    <text evidence="5">The sequence shown here is derived from an EMBL/GenBank/DDBJ whole genome shotgun (WGS) entry which is preliminary data.</text>
</comment>
<evidence type="ECO:0000313" key="6">
    <source>
        <dbReference type="Proteomes" id="UP001218218"/>
    </source>
</evidence>
<dbReference type="GO" id="GO:0016787">
    <property type="term" value="F:hydrolase activity"/>
    <property type="evidence" value="ECO:0007669"/>
    <property type="project" value="InterPro"/>
</dbReference>
<dbReference type="Pfam" id="PF04909">
    <property type="entry name" value="Amidohydro_2"/>
    <property type="match status" value="1"/>
</dbReference>
<proteinExistence type="inferred from homology"/>
<keyword evidence="2 3" id="KW-0456">Lyase</keyword>
<reference evidence="5" key="1">
    <citation type="submission" date="2023-03" db="EMBL/GenBank/DDBJ databases">
        <title>Massive genome expansion in bonnet fungi (Mycena s.s.) driven by repeated elements and novel gene families across ecological guilds.</title>
        <authorList>
            <consortium name="Lawrence Berkeley National Laboratory"/>
            <person name="Harder C.B."/>
            <person name="Miyauchi S."/>
            <person name="Viragh M."/>
            <person name="Kuo A."/>
            <person name="Thoen E."/>
            <person name="Andreopoulos B."/>
            <person name="Lu D."/>
            <person name="Skrede I."/>
            <person name="Drula E."/>
            <person name="Henrissat B."/>
            <person name="Morin E."/>
            <person name="Kohler A."/>
            <person name="Barry K."/>
            <person name="LaButti K."/>
            <person name="Morin E."/>
            <person name="Salamov A."/>
            <person name="Lipzen A."/>
            <person name="Mereny Z."/>
            <person name="Hegedus B."/>
            <person name="Baldrian P."/>
            <person name="Stursova M."/>
            <person name="Weitz H."/>
            <person name="Taylor A."/>
            <person name="Grigoriev I.V."/>
            <person name="Nagy L.G."/>
            <person name="Martin F."/>
            <person name="Kauserud H."/>
        </authorList>
    </citation>
    <scope>NUCLEOTIDE SEQUENCE</scope>
    <source>
        <strain evidence="5">CBHHK002</strain>
    </source>
</reference>
<dbReference type="Gene3D" id="3.20.20.140">
    <property type="entry name" value="Metal-dependent hydrolases"/>
    <property type="match status" value="1"/>
</dbReference>
<dbReference type="SUPFAM" id="SSF51556">
    <property type="entry name" value="Metallo-dependent hydrolases"/>
    <property type="match status" value="1"/>
</dbReference>
<dbReference type="Proteomes" id="UP001218218">
    <property type="component" value="Unassembled WGS sequence"/>
</dbReference>
<dbReference type="InterPro" id="IPR032465">
    <property type="entry name" value="ACMSD"/>
</dbReference>
<dbReference type="InterPro" id="IPR006680">
    <property type="entry name" value="Amidohydro-rel"/>
</dbReference>
<keyword evidence="6" id="KW-1185">Reference proteome</keyword>
<protein>
    <submittedName>
        <fullName evidence="5">Amidohydrolase 2</fullName>
    </submittedName>
</protein>
<evidence type="ECO:0000259" key="4">
    <source>
        <dbReference type="Pfam" id="PF04909"/>
    </source>
</evidence>
<dbReference type="InterPro" id="IPR032466">
    <property type="entry name" value="Metal_Hydrolase"/>
</dbReference>
<dbReference type="AlphaFoldDB" id="A0AAD7ASV3"/>
<sequence length="294" mass="32053">FSVPNPNVYPGDEGATLAIARLLNENMAALAKALPGRFKFFATTPFPYVHCIGIISFSALESLGALGVALSSNHEGHYLGDPLFMAFFGAIQNSKSVFSFVPNLMCCGAIIFLHPNEPLLHINDTFIKANPTAYSPVSFANTCLLSVNTTILDLALSQTLTNYTSLDFILPHLGGAFPSIIDRWDWLFSLGRTKGAICRSMVPGPLLDDVMVAVRTRCWWDSAGFTYSHQLGGLLAYDISPSFLLYGSDYPYIPPSLVDASAKAIVKSPFLTDEQKRQVSNENAQRLFSGRKAV</sequence>
<feature type="domain" description="Amidohydrolase-related" evidence="4">
    <location>
        <begin position="14"/>
        <end position="288"/>
    </location>
</feature>
<dbReference type="GO" id="GO:0016831">
    <property type="term" value="F:carboxy-lyase activity"/>
    <property type="evidence" value="ECO:0007669"/>
    <property type="project" value="UniProtKB-KW"/>
</dbReference>
<dbReference type="PANTHER" id="PTHR21240:SF32">
    <property type="entry name" value="AMIDOHYDROLASE-RELATED DOMAIN-CONTAINING PROTEIN"/>
    <property type="match status" value="1"/>
</dbReference>
<dbReference type="GO" id="GO:0005829">
    <property type="term" value="C:cytosol"/>
    <property type="evidence" value="ECO:0007669"/>
    <property type="project" value="TreeGrafter"/>
</dbReference>
<evidence type="ECO:0000256" key="2">
    <source>
        <dbReference type="ARBA" id="ARBA00023239"/>
    </source>
</evidence>
<dbReference type="GO" id="GO:0019748">
    <property type="term" value="P:secondary metabolic process"/>
    <property type="evidence" value="ECO:0007669"/>
    <property type="project" value="TreeGrafter"/>
</dbReference>
<evidence type="ECO:0000313" key="5">
    <source>
        <dbReference type="EMBL" id="KAJ7366910.1"/>
    </source>
</evidence>
<keyword evidence="1 3" id="KW-0210">Decarboxylase</keyword>
<feature type="non-terminal residue" evidence="5">
    <location>
        <position position="294"/>
    </location>
</feature>
<evidence type="ECO:0000256" key="1">
    <source>
        <dbReference type="ARBA" id="ARBA00022793"/>
    </source>
</evidence>
<name>A0AAD7ASV3_9AGAR</name>